<keyword evidence="12" id="KW-1185">Reference proteome</keyword>
<evidence type="ECO:0000313" key="11">
    <source>
        <dbReference type="EMBL" id="OSC96394.1"/>
    </source>
</evidence>
<dbReference type="GO" id="GO:0031519">
    <property type="term" value="C:PcG protein complex"/>
    <property type="evidence" value="ECO:0007669"/>
    <property type="project" value="TreeGrafter"/>
</dbReference>
<feature type="region of interest" description="Disordered" evidence="9">
    <location>
        <begin position="59"/>
        <end position="80"/>
    </location>
</feature>
<dbReference type="GO" id="GO:0000785">
    <property type="term" value="C:chromatin"/>
    <property type="evidence" value="ECO:0007669"/>
    <property type="project" value="TreeGrafter"/>
</dbReference>
<keyword evidence="4" id="KW-0677">Repeat</keyword>
<feature type="compositionally biased region" description="Polar residues" evidence="9">
    <location>
        <begin position="20"/>
        <end position="30"/>
    </location>
</feature>
<evidence type="ECO:0000256" key="2">
    <source>
        <dbReference type="ARBA" id="ARBA00022491"/>
    </source>
</evidence>
<feature type="compositionally biased region" description="Polar residues" evidence="9">
    <location>
        <begin position="466"/>
        <end position="478"/>
    </location>
</feature>
<protein>
    <recommendedName>
        <fullName evidence="10">C2H2-type domain-containing protein</fullName>
    </recommendedName>
</protein>
<evidence type="ECO:0000256" key="4">
    <source>
        <dbReference type="ARBA" id="ARBA00022737"/>
    </source>
</evidence>
<feature type="compositionally biased region" description="Low complexity" evidence="9">
    <location>
        <begin position="348"/>
        <end position="359"/>
    </location>
</feature>
<keyword evidence="7" id="KW-0539">Nucleus</keyword>
<evidence type="ECO:0000256" key="7">
    <source>
        <dbReference type="ARBA" id="ARBA00023242"/>
    </source>
</evidence>
<dbReference type="Pfam" id="PF00096">
    <property type="entry name" value="zf-C2H2"/>
    <property type="match status" value="2"/>
</dbReference>
<feature type="region of interest" description="Disordered" evidence="9">
    <location>
        <begin position="97"/>
        <end position="329"/>
    </location>
</feature>
<feature type="compositionally biased region" description="Polar residues" evidence="9">
    <location>
        <begin position="542"/>
        <end position="561"/>
    </location>
</feature>
<keyword evidence="3" id="KW-0479">Metal-binding</keyword>
<feature type="compositionally biased region" description="Low complexity" evidence="9">
    <location>
        <begin position="371"/>
        <end position="385"/>
    </location>
</feature>
<keyword evidence="2" id="KW-0678">Repressor</keyword>
<sequence>MPNNINNSIDDGPDHPHSLHTVSLPSTQSYSPSPDLSPSPLAKKKHVCSICSRAFTTSGHLSRHTRIHTGERNHKCPFPGCETRCSRQDNLQQHYRIHLSPGSRRSSGSATRAAMNRASAVDRPRSSRRRSDISASIDPVSPSPPPPIPSPPLEPPPLTPAYQPIPPPAALSAVPEPPDTPPPLTPAYPTLPPPTAPVPVYSQHHFPGRDPTRSSRSTPDTSYHSPVAYGHQTLPGASYPHYEDSHPYSSSQDNRSSSSFHRTADDPRWAYQQPYSTSDPDRYSPASPVHYPDSASPVDSYHTAGAGSRGTHHLVQPQEPSSYFGHYSSSRQGTSALAAATTAPPSASAVSLAASQPPSSHRHSIAHISNPVRPHSPSHSASPVVSQPPTPAAAYAYVSSASVGSYAESPPSSVSPVAPASQLPSGMVTATYGSYESNSLASAGYTHPPPPPSASTQPQAYDRTLPSLSREPQPQSILHTPFHYGQTAYPDPRRSPPPILAPIQDTRTVRRESATPSVRYASPPMQSLASVSRGSGHALSYPPTSHQHSPTYPQPSYSYGASPSAHPHGSGHAPASSGHPAYYYQHAVVPQREGSPEAVGGAAEQYLEVELHPSQTHRGMPAGHPHQHASHQYLQTGAVMGGSAGGGGGGGGQAHSAHGTWRTEDYRGRGGLVQ</sequence>
<dbReference type="GO" id="GO:0060258">
    <property type="term" value="P:negative regulation of filamentous growth"/>
    <property type="evidence" value="ECO:0007669"/>
    <property type="project" value="UniProtKB-ARBA"/>
</dbReference>
<dbReference type="STRING" id="1353009.A0A1Y2I5I8"/>
<dbReference type="GO" id="GO:0000978">
    <property type="term" value="F:RNA polymerase II cis-regulatory region sequence-specific DNA binding"/>
    <property type="evidence" value="ECO:0007669"/>
    <property type="project" value="TreeGrafter"/>
</dbReference>
<evidence type="ECO:0000256" key="3">
    <source>
        <dbReference type="ARBA" id="ARBA00022723"/>
    </source>
</evidence>
<evidence type="ECO:0000313" key="12">
    <source>
        <dbReference type="Proteomes" id="UP000193067"/>
    </source>
</evidence>
<feature type="domain" description="C2H2-type" evidence="10">
    <location>
        <begin position="46"/>
        <end position="73"/>
    </location>
</feature>
<dbReference type="GO" id="GO:0005667">
    <property type="term" value="C:transcription regulator complex"/>
    <property type="evidence" value="ECO:0007669"/>
    <property type="project" value="TreeGrafter"/>
</dbReference>
<feature type="domain" description="C2H2-type" evidence="10">
    <location>
        <begin position="74"/>
        <end position="103"/>
    </location>
</feature>
<evidence type="ECO:0000256" key="8">
    <source>
        <dbReference type="PROSITE-ProRule" id="PRU00042"/>
    </source>
</evidence>
<dbReference type="AlphaFoldDB" id="A0A1Y2I5I8"/>
<dbReference type="PANTHER" id="PTHR14003">
    <property type="entry name" value="TRANSCRIPTIONAL REPRESSOR PROTEIN YY"/>
    <property type="match status" value="1"/>
</dbReference>
<dbReference type="OrthoDB" id="654211at2759"/>
<feature type="compositionally biased region" description="Low complexity" evidence="9">
    <location>
        <begin position="100"/>
        <end position="119"/>
    </location>
</feature>
<evidence type="ECO:0000256" key="9">
    <source>
        <dbReference type="SAM" id="MobiDB-lite"/>
    </source>
</evidence>
<dbReference type="SUPFAM" id="SSF57667">
    <property type="entry name" value="beta-beta-alpha zinc fingers"/>
    <property type="match status" value="1"/>
</dbReference>
<dbReference type="PANTHER" id="PTHR14003:SF19">
    <property type="entry name" value="YY2 TRANSCRIPTION FACTOR"/>
    <property type="match status" value="1"/>
</dbReference>
<feature type="region of interest" description="Disordered" evidence="9">
    <location>
        <begin position="1"/>
        <end position="42"/>
    </location>
</feature>
<evidence type="ECO:0000256" key="6">
    <source>
        <dbReference type="ARBA" id="ARBA00022833"/>
    </source>
</evidence>
<dbReference type="FunFam" id="3.30.160.60:FF:001382">
    <property type="entry name" value="Transcriptional repressor"/>
    <property type="match status" value="1"/>
</dbReference>
<dbReference type="SMART" id="SM00355">
    <property type="entry name" value="ZnF_C2H2"/>
    <property type="match status" value="2"/>
</dbReference>
<organism evidence="11 12">
    <name type="scientific">Trametes coccinea (strain BRFM310)</name>
    <name type="common">Pycnoporus coccineus</name>
    <dbReference type="NCBI Taxonomy" id="1353009"/>
    <lineage>
        <taxon>Eukaryota</taxon>
        <taxon>Fungi</taxon>
        <taxon>Dikarya</taxon>
        <taxon>Basidiomycota</taxon>
        <taxon>Agaricomycotina</taxon>
        <taxon>Agaricomycetes</taxon>
        <taxon>Polyporales</taxon>
        <taxon>Polyporaceae</taxon>
        <taxon>Trametes</taxon>
    </lineage>
</organism>
<dbReference type="PROSITE" id="PS50157">
    <property type="entry name" value="ZINC_FINGER_C2H2_2"/>
    <property type="match status" value="2"/>
</dbReference>
<dbReference type="EMBL" id="KZ084185">
    <property type="protein sequence ID" value="OSC96394.1"/>
    <property type="molecule type" value="Genomic_DNA"/>
</dbReference>
<name>A0A1Y2I5I8_TRAC3</name>
<proteinExistence type="predicted"/>
<evidence type="ECO:0000259" key="10">
    <source>
        <dbReference type="PROSITE" id="PS50157"/>
    </source>
</evidence>
<feature type="region of interest" description="Disordered" evidence="9">
    <location>
        <begin position="348"/>
        <end position="388"/>
    </location>
</feature>
<dbReference type="Gene3D" id="3.30.160.60">
    <property type="entry name" value="Classic Zinc Finger"/>
    <property type="match status" value="2"/>
</dbReference>
<dbReference type="InterPro" id="IPR013087">
    <property type="entry name" value="Znf_C2H2_type"/>
</dbReference>
<feature type="compositionally biased region" description="Low complexity" evidence="9">
    <location>
        <begin position="249"/>
        <end position="259"/>
    </location>
</feature>
<dbReference type="PROSITE" id="PS00028">
    <property type="entry name" value="ZINC_FINGER_C2H2_1"/>
    <property type="match status" value="2"/>
</dbReference>
<dbReference type="GO" id="GO:0000981">
    <property type="term" value="F:DNA-binding transcription factor activity, RNA polymerase II-specific"/>
    <property type="evidence" value="ECO:0007669"/>
    <property type="project" value="TreeGrafter"/>
</dbReference>
<feature type="region of interest" description="Disordered" evidence="9">
    <location>
        <begin position="645"/>
        <end position="674"/>
    </location>
</feature>
<dbReference type="Proteomes" id="UP000193067">
    <property type="component" value="Unassembled WGS sequence"/>
</dbReference>
<feature type="region of interest" description="Disordered" evidence="9">
    <location>
        <begin position="441"/>
        <end position="578"/>
    </location>
</feature>
<dbReference type="GO" id="GO:0008270">
    <property type="term" value="F:zinc ion binding"/>
    <property type="evidence" value="ECO:0007669"/>
    <property type="project" value="UniProtKB-KW"/>
</dbReference>
<accession>A0A1Y2I5I8</accession>
<evidence type="ECO:0000256" key="5">
    <source>
        <dbReference type="ARBA" id="ARBA00022771"/>
    </source>
</evidence>
<gene>
    <name evidence="11" type="ORF">PYCCODRAFT_1472679</name>
</gene>
<feature type="compositionally biased region" description="Pro residues" evidence="9">
    <location>
        <begin position="141"/>
        <end position="197"/>
    </location>
</feature>
<keyword evidence="6" id="KW-0862">Zinc</keyword>
<feature type="compositionally biased region" description="Low complexity" evidence="9">
    <location>
        <begin position="31"/>
        <end position="41"/>
    </location>
</feature>
<keyword evidence="5 8" id="KW-0863">Zinc-finger</keyword>
<reference evidence="11 12" key="1">
    <citation type="journal article" date="2015" name="Biotechnol. Biofuels">
        <title>Enhanced degradation of softwood versus hardwood by the white-rot fungus Pycnoporus coccineus.</title>
        <authorList>
            <person name="Couturier M."/>
            <person name="Navarro D."/>
            <person name="Chevret D."/>
            <person name="Henrissat B."/>
            <person name="Piumi F."/>
            <person name="Ruiz-Duenas F.J."/>
            <person name="Martinez A.T."/>
            <person name="Grigoriev I.V."/>
            <person name="Riley R."/>
            <person name="Lipzen A."/>
            <person name="Berrin J.G."/>
            <person name="Master E.R."/>
            <person name="Rosso M.N."/>
        </authorList>
    </citation>
    <scope>NUCLEOTIDE SEQUENCE [LARGE SCALE GENOMIC DNA]</scope>
    <source>
        <strain evidence="11 12">BRFM310</strain>
    </source>
</reference>
<dbReference type="GO" id="GO:0000122">
    <property type="term" value="P:negative regulation of transcription by RNA polymerase II"/>
    <property type="evidence" value="ECO:0007669"/>
    <property type="project" value="UniProtKB-ARBA"/>
</dbReference>
<feature type="compositionally biased region" description="Polar residues" evidence="9">
    <location>
        <begin position="524"/>
        <end position="533"/>
    </location>
</feature>
<evidence type="ECO:0000256" key="1">
    <source>
        <dbReference type="ARBA" id="ARBA00004123"/>
    </source>
</evidence>
<dbReference type="InterPro" id="IPR036236">
    <property type="entry name" value="Znf_C2H2_sf"/>
</dbReference>
<feature type="compositionally biased region" description="Basic and acidic residues" evidence="9">
    <location>
        <begin position="120"/>
        <end position="132"/>
    </location>
</feature>
<comment type="subcellular location">
    <subcellularLocation>
        <location evidence="1">Nucleus</location>
    </subcellularLocation>
</comment>